<sequence length="85" mass="8906">MSRHRRQASQVLPPGILAGNEPLADLGKATAGGDSATHFSTGTTTAAVTNETSKKASLPAAASYRFTHFKFSIKLAFSPGFVEIL</sequence>
<gene>
    <name evidence="1" type="ORF">DKX38_014082</name>
</gene>
<comment type="caution">
    <text evidence="1">The sequence shown here is derived from an EMBL/GenBank/DDBJ whole genome shotgun (WGS) entry which is preliminary data.</text>
</comment>
<dbReference type="EMBL" id="VDCV01000009">
    <property type="protein sequence ID" value="KAB5541108.1"/>
    <property type="molecule type" value="Genomic_DNA"/>
</dbReference>
<keyword evidence="2" id="KW-1185">Reference proteome</keyword>
<name>A0A5N5LF34_9ROSI</name>
<dbReference type="AlphaFoldDB" id="A0A5N5LF34"/>
<evidence type="ECO:0000313" key="1">
    <source>
        <dbReference type="EMBL" id="KAB5541108.1"/>
    </source>
</evidence>
<dbReference type="Proteomes" id="UP000326939">
    <property type="component" value="Chromosome 9"/>
</dbReference>
<organism evidence="1 2">
    <name type="scientific">Salix brachista</name>
    <dbReference type="NCBI Taxonomy" id="2182728"/>
    <lineage>
        <taxon>Eukaryota</taxon>
        <taxon>Viridiplantae</taxon>
        <taxon>Streptophyta</taxon>
        <taxon>Embryophyta</taxon>
        <taxon>Tracheophyta</taxon>
        <taxon>Spermatophyta</taxon>
        <taxon>Magnoliopsida</taxon>
        <taxon>eudicotyledons</taxon>
        <taxon>Gunneridae</taxon>
        <taxon>Pentapetalae</taxon>
        <taxon>rosids</taxon>
        <taxon>fabids</taxon>
        <taxon>Malpighiales</taxon>
        <taxon>Salicaceae</taxon>
        <taxon>Saliceae</taxon>
        <taxon>Salix</taxon>
    </lineage>
</organism>
<proteinExistence type="predicted"/>
<reference evidence="2" key="1">
    <citation type="journal article" date="2019" name="Gigascience">
        <title>De novo genome assembly of the endangered Acer yangbiense, a plant species with extremely small populations endemic to Yunnan Province, China.</title>
        <authorList>
            <person name="Yang J."/>
            <person name="Wariss H.M."/>
            <person name="Tao L."/>
            <person name="Zhang R."/>
            <person name="Yun Q."/>
            <person name="Hollingsworth P."/>
            <person name="Dao Z."/>
            <person name="Luo G."/>
            <person name="Guo H."/>
            <person name="Ma Y."/>
            <person name="Sun W."/>
        </authorList>
    </citation>
    <scope>NUCLEOTIDE SEQUENCE [LARGE SCALE GENOMIC DNA]</scope>
    <source>
        <strain evidence="2">cv. br00</strain>
    </source>
</reference>
<accession>A0A5N5LF34</accession>
<protein>
    <submittedName>
        <fullName evidence="1">Uncharacterized protein</fullName>
    </submittedName>
</protein>
<evidence type="ECO:0000313" key="2">
    <source>
        <dbReference type="Proteomes" id="UP000326939"/>
    </source>
</evidence>